<dbReference type="SUPFAM" id="SSF47954">
    <property type="entry name" value="Cyclin-like"/>
    <property type="match status" value="2"/>
</dbReference>
<proteinExistence type="inferred from homology"/>
<evidence type="ECO:0000313" key="13">
    <source>
        <dbReference type="WBParaSite" id="SMRG1_18430.2"/>
    </source>
</evidence>
<evidence type="ECO:0000256" key="4">
    <source>
        <dbReference type="ARBA" id="ARBA00023015"/>
    </source>
</evidence>
<organism evidence="12 13">
    <name type="scientific">Schistosoma margrebowiei</name>
    <dbReference type="NCBI Taxonomy" id="48269"/>
    <lineage>
        <taxon>Eukaryota</taxon>
        <taxon>Metazoa</taxon>
        <taxon>Spiralia</taxon>
        <taxon>Lophotrochozoa</taxon>
        <taxon>Platyhelminthes</taxon>
        <taxon>Trematoda</taxon>
        <taxon>Digenea</taxon>
        <taxon>Strigeidida</taxon>
        <taxon>Schistosomatoidea</taxon>
        <taxon>Schistosomatidae</taxon>
        <taxon>Schistosoma</taxon>
    </lineage>
</organism>
<feature type="domain" description="Cyclin-like" evidence="11">
    <location>
        <begin position="58"/>
        <end position="158"/>
    </location>
</feature>
<evidence type="ECO:0000256" key="7">
    <source>
        <dbReference type="ARBA" id="ARBA00023163"/>
    </source>
</evidence>
<dbReference type="PANTHER" id="PTHR10026">
    <property type="entry name" value="CYCLIN"/>
    <property type="match status" value="1"/>
</dbReference>
<comment type="similarity">
    <text evidence="2">Belongs to the cyclin family. Cyclin C subfamily.</text>
</comment>
<evidence type="ECO:0000256" key="1">
    <source>
        <dbReference type="ARBA" id="ARBA00004123"/>
    </source>
</evidence>
<dbReference type="Gene3D" id="1.10.472.10">
    <property type="entry name" value="Cyclin-like"/>
    <property type="match status" value="2"/>
</dbReference>
<dbReference type="WBParaSite" id="SMRG1_18430.2">
    <property type="protein sequence ID" value="SMRG1_18430.2"/>
    <property type="gene ID" value="SMRG1_18430"/>
</dbReference>
<evidence type="ECO:0000256" key="3">
    <source>
        <dbReference type="ARBA" id="ARBA00022491"/>
    </source>
</evidence>
<dbReference type="FunFam" id="1.10.472.10:FF:000076">
    <property type="entry name" value="RNA polymerase II holoenzyme cyclin-like subunit"/>
    <property type="match status" value="1"/>
</dbReference>
<protein>
    <recommendedName>
        <fullName evidence="11">Cyclin-like domain-containing protein</fullName>
    </recommendedName>
</protein>
<keyword evidence="4" id="KW-0805">Transcription regulation</keyword>
<keyword evidence="6" id="KW-0010">Activator</keyword>
<dbReference type="InterPro" id="IPR006671">
    <property type="entry name" value="Cyclin_N"/>
</dbReference>
<dbReference type="InterPro" id="IPR031658">
    <property type="entry name" value="Cyclin_C_2"/>
</dbReference>
<feature type="domain" description="Cyclin-like" evidence="11">
    <location>
        <begin position="171"/>
        <end position="255"/>
    </location>
</feature>
<evidence type="ECO:0000256" key="8">
    <source>
        <dbReference type="ARBA" id="ARBA00023242"/>
    </source>
</evidence>
<name>A0AA84ZB69_9TREM</name>
<dbReference type="CDD" id="cd20513">
    <property type="entry name" value="CYCLIN_CCNC_rpt1"/>
    <property type="match status" value="1"/>
</dbReference>
<feature type="region of interest" description="Disordered" evidence="10">
    <location>
        <begin position="326"/>
        <end position="428"/>
    </location>
</feature>
<keyword evidence="5 9" id="KW-0195">Cyclin</keyword>
<evidence type="ECO:0000256" key="9">
    <source>
        <dbReference type="RuleBase" id="RU000383"/>
    </source>
</evidence>
<dbReference type="InterPro" id="IPR013763">
    <property type="entry name" value="Cyclin-like_dom"/>
</dbReference>
<evidence type="ECO:0000259" key="11">
    <source>
        <dbReference type="SMART" id="SM00385"/>
    </source>
</evidence>
<dbReference type="InterPro" id="IPR036915">
    <property type="entry name" value="Cyclin-like_sf"/>
</dbReference>
<reference evidence="13" key="1">
    <citation type="submission" date="2023-11" db="UniProtKB">
        <authorList>
            <consortium name="WormBaseParasite"/>
        </authorList>
    </citation>
    <scope>IDENTIFICATION</scope>
</reference>
<dbReference type="Pfam" id="PF00134">
    <property type="entry name" value="Cyclin_N"/>
    <property type="match status" value="1"/>
</dbReference>
<comment type="subcellular location">
    <subcellularLocation>
        <location evidence="1">Nucleus</location>
    </subcellularLocation>
</comment>
<dbReference type="GO" id="GO:0016538">
    <property type="term" value="F:cyclin-dependent protein serine/threonine kinase regulator activity"/>
    <property type="evidence" value="ECO:0007669"/>
    <property type="project" value="InterPro"/>
</dbReference>
<dbReference type="AlphaFoldDB" id="A0AA84ZB69"/>
<evidence type="ECO:0000313" key="12">
    <source>
        <dbReference type="Proteomes" id="UP000050790"/>
    </source>
</evidence>
<keyword evidence="3" id="KW-0678">Repressor</keyword>
<dbReference type="GO" id="GO:0006357">
    <property type="term" value="P:regulation of transcription by RNA polymerase II"/>
    <property type="evidence" value="ECO:0007669"/>
    <property type="project" value="InterPro"/>
</dbReference>
<feature type="compositionally biased region" description="Polar residues" evidence="10">
    <location>
        <begin position="327"/>
        <end position="346"/>
    </location>
</feature>
<feature type="compositionally biased region" description="Low complexity" evidence="10">
    <location>
        <begin position="399"/>
        <end position="417"/>
    </location>
</feature>
<evidence type="ECO:0000256" key="2">
    <source>
        <dbReference type="ARBA" id="ARBA00008638"/>
    </source>
</evidence>
<accession>A0AA84ZB69</accession>
<keyword evidence="8" id="KW-0539">Nucleus</keyword>
<dbReference type="GO" id="GO:0005634">
    <property type="term" value="C:nucleus"/>
    <property type="evidence" value="ECO:0007669"/>
    <property type="project" value="UniProtKB-SubCell"/>
</dbReference>
<evidence type="ECO:0000256" key="6">
    <source>
        <dbReference type="ARBA" id="ARBA00023159"/>
    </source>
</evidence>
<sequence length="428" mass="48375">MREVTYLQENIFPIHTYSLIYSLEWLLDRQDVMIHRANDLKILGSEEEYQKVMLFFTDVIQAFGKSVEVRQQVIATALVYFKRFYSRNSFKTIDPWLMAPSCLFLASKVEEFGVVSQKNLMTSCRNVVHSHYLIYFPDGYGYPYRAQDVLECEFILLEAMDCSLVVFHPYRPLVQFCDELRPQMHEYADVLLERAWWLVNDSFRTDVCLHYPPYIIALGCLQLAVVIISSNPDLLIGSVNISSSSFMNSSLSISSNKHGYFGHQTQSTVNPSLVADRWFSELNVDMERVLEISRHLLSLYDLWRRFDELAEMPNILLKKLPRPVIQSPHTSQNYQSGNSVNPTGCNSTSATQSSNLSSGTQQQTHGGSMVVPSGTGAVGTGSSGATGTVGSIHNMPDHQTQQQQRSMTSSSQPRMHPQGGGMQHMGVR</sequence>
<dbReference type="SMART" id="SM00385">
    <property type="entry name" value="CYCLIN"/>
    <property type="match status" value="2"/>
</dbReference>
<evidence type="ECO:0000256" key="10">
    <source>
        <dbReference type="SAM" id="MobiDB-lite"/>
    </source>
</evidence>
<feature type="compositionally biased region" description="Low complexity" evidence="10">
    <location>
        <begin position="347"/>
        <end position="360"/>
    </location>
</feature>
<feature type="compositionally biased region" description="Gly residues" evidence="10">
    <location>
        <begin position="418"/>
        <end position="428"/>
    </location>
</feature>
<dbReference type="InterPro" id="IPR043198">
    <property type="entry name" value="Cyclin/Ssn8"/>
</dbReference>
<dbReference type="Proteomes" id="UP000050790">
    <property type="component" value="Unassembled WGS sequence"/>
</dbReference>
<dbReference type="Pfam" id="PF16899">
    <property type="entry name" value="Cyclin_C_2"/>
    <property type="match status" value="1"/>
</dbReference>
<evidence type="ECO:0000256" key="5">
    <source>
        <dbReference type="ARBA" id="ARBA00023127"/>
    </source>
</evidence>
<dbReference type="CDD" id="cd20514">
    <property type="entry name" value="CYCLIN_CCNC_rpt2"/>
    <property type="match status" value="1"/>
</dbReference>
<keyword evidence="7" id="KW-0804">Transcription</keyword>